<dbReference type="EMBL" id="DAAUNW010000030">
    <property type="protein sequence ID" value="HAF2212572.1"/>
    <property type="molecule type" value="Genomic_DNA"/>
</dbReference>
<evidence type="ECO:0000256" key="5">
    <source>
        <dbReference type="ARBA" id="ARBA00023136"/>
    </source>
</evidence>
<name>A0A743Z8P2_SALER</name>
<gene>
    <name evidence="9" type="ORF">G9E81_005354</name>
</gene>
<evidence type="ECO:0000256" key="7">
    <source>
        <dbReference type="SAM" id="Phobius"/>
    </source>
</evidence>
<keyword evidence="6" id="KW-0807">Transducer</keyword>
<dbReference type="InterPro" id="IPR003122">
    <property type="entry name" value="Tar_rcpt_lig-bd"/>
</dbReference>
<keyword evidence="3 7" id="KW-0812">Transmembrane</keyword>
<evidence type="ECO:0000256" key="2">
    <source>
        <dbReference type="ARBA" id="ARBA00022475"/>
    </source>
</evidence>
<comment type="subcellular location">
    <subcellularLocation>
        <location evidence="1">Cell membrane</location>
    </subcellularLocation>
</comment>
<keyword evidence="5 7" id="KW-0472">Membrane</keyword>
<comment type="caution">
    <text evidence="9">The sequence shown here is derived from an EMBL/GenBank/DDBJ whole genome shotgun (WGS) entry which is preliminary data.</text>
</comment>
<dbReference type="Pfam" id="PF02203">
    <property type="entry name" value="TarH"/>
    <property type="match status" value="1"/>
</dbReference>
<accession>A0A743Z8P2</accession>
<feature type="transmembrane region" description="Helical" evidence="7">
    <location>
        <begin position="7"/>
        <end position="30"/>
    </location>
</feature>
<dbReference type="GO" id="GO:0006935">
    <property type="term" value="P:chemotaxis"/>
    <property type="evidence" value="ECO:0007669"/>
    <property type="project" value="InterPro"/>
</dbReference>
<evidence type="ECO:0000256" key="4">
    <source>
        <dbReference type="ARBA" id="ARBA00022989"/>
    </source>
</evidence>
<evidence type="ECO:0000313" key="9">
    <source>
        <dbReference type="EMBL" id="HAF2212572.1"/>
    </source>
</evidence>
<dbReference type="GO" id="GO:0005886">
    <property type="term" value="C:plasma membrane"/>
    <property type="evidence" value="ECO:0007669"/>
    <property type="project" value="UniProtKB-SubCell"/>
</dbReference>
<reference evidence="9" key="1">
    <citation type="journal article" date="2018" name="Genome Biol.">
        <title>SKESA: strategic k-mer extension for scrupulous assemblies.</title>
        <authorList>
            <person name="Souvorov A."/>
            <person name="Agarwala R."/>
            <person name="Lipman D.J."/>
        </authorList>
    </citation>
    <scope>NUCLEOTIDE SEQUENCE</scope>
    <source>
        <strain evidence="9">MA.GW_S00744-09</strain>
    </source>
</reference>
<evidence type="ECO:0000256" key="6">
    <source>
        <dbReference type="ARBA" id="ARBA00023224"/>
    </source>
</evidence>
<dbReference type="GO" id="GO:0007165">
    <property type="term" value="P:signal transduction"/>
    <property type="evidence" value="ECO:0007669"/>
    <property type="project" value="UniProtKB-KW"/>
</dbReference>
<evidence type="ECO:0000259" key="8">
    <source>
        <dbReference type="Pfam" id="PF02203"/>
    </source>
</evidence>
<keyword evidence="4 7" id="KW-1133">Transmembrane helix</keyword>
<proteinExistence type="predicted"/>
<protein>
    <recommendedName>
        <fullName evidence="8">Chemotaxis methyl-accepting receptor Tar-related ligand-binding domain-containing protein</fullName>
    </recommendedName>
</protein>
<feature type="domain" description="Chemotaxis methyl-accepting receptor Tar-related ligand-binding" evidence="8">
    <location>
        <begin position="1"/>
        <end position="44"/>
    </location>
</feature>
<dbReference type="AlphaFoldDB" id="A0A743Z8P2"/>
<sequence>MFRQIKISYGLVAVLILLTIIQIISGSWSVMSYRDYDRNLQQIALSGPE</sequence>
<keyword evidence="2" id="KW-1003">Cell membrane</keyword>
<reference evidence="9" key="2">
    <citation type="submission" date="2020-02" db="EMBL/GenBank/DDBJ databases">
        <authorList>
            <consortium name="NCBI Pathogen Detection Project"/>
        </authorList>
    </citation>
    <scope>NUCLEOTIDE SEQUENCE</scope>
    <source>
        <strain evidence="9">MA.GW_S00744-09</strain>
    </source>
</reference>
<evidence type="ECO:0000256" key="3">
    <source>
        <dbReference type="ARBA" id="ARBA00022692"/>
    </source>
</evidence>
<organism evidence="9">
    <name type="scientific">Salmonella enterica</name>
    <name type="common">Salmonella choleraesuis</name>
    <dbReference type="NCBI Taxonomy" id="28901"/>
    <lineage>
        <taxon>Bacteria</taxon>
        <taxon>Pseudomonadati</taxon>
        <taxon>Pseudomonadota</taxon>
        <taxon>Gammaproteobacteria</taxon>
        <taxon>Enterobacterales</taxon>
        <taxon>Enterobacteriaceae</taxon>
        <taxon>Salmonella</taxon>
    </lineage>
</organism>
<evidence type="ECO:0000256" key="1">
    <source>
        <dbReference type="ARBA" id="ARBA00004236"/>
    </source>
</evidence>